<feature type="compositionally biased region" description="Basic and acidic residues" evidence="1">
    <location>
        <begin position="51"/>
        <end position="62"/>
    </location>
</feature>
<name>A0A8J4ULF9_CLAMG</name>
<protein>
    <submittedName>
        <fullName evidence="2">Potassium-transporting ATPase potassium-binding subunit</fullName>
    </submittedName>
</protein>
<gene>
    <name evidence="2" type="primary">kdpA</name>
    <name evidence="2" type="ORF">DAT39_012593</name>
</gene>
<dbReference type="EMBL" id="QNUK01000223">
    <property type="protein sequence ID" value="KAF5897712.1"/>
    <property type="molecule type" value="Genomic_DNA"/>
</dbReference>
<keyword evidence="3" id="KW-1185">Reference proteome</keyword>
<dbReference type="Proteomes" id="UP000727407">
    <property type="component" value="Unassembled WGS sequence"/>
</dbReference>
<comment type="caution">
    <text evidence="2">The sequence shown here is derived from an EMBL/GenBank/DDBJ whole genome shotgun (WGS) entry which is preliminary data.</text>
</comment>
<accession>A0A8J4ULF9</accession>
<dbReference type="AlphaFoldDB" id="A0A8J4ULF9"/>
<sequence length="62" mass="7147">MTQILESWDGPGQQGCLRSDVRENSQENTWPQHCEEKSTDDVETISPLCPDTKRERDGDHIF</sequence>
<evidence type="ECO:0000313" key="3">
    <source>
        <dbReference type="Proteomes" id="UP000727407"/>
    </source>
</evidence>
<evidence type="ECO:0000256" key="1">
    <source>
        <dbReference type="SAM" id="MobiDB-lite"/>
    </source>
</evidence>
<organism evidence="2 3">
    <name type="scientific">Clarias magur</name>
    <name type="common">Asian catfish</name>
    <name type="synonym">Macropteronotus magur</name>
    <dbReference type="NCBI Taxonomy" id="1594786"/>
    <lineage>
        <taxon>Eukaryota</taxon>
        <taxon>Metazoa</taxon>
        <taxon>Chordata</taxon>
        <taxon>Craniata</taxon>
        <taxon>Vertebrata</taxon>
        <taxon>Euteleostomi</taxon>
        <taxon>Actinopterygii</taxon>
        <taxon>Neopterygii</taxon>
        <taxon>Teleostei</taxon>
        <taxon>Ostariophysi</taxon>
        <taxon>Siluriformes</taxon>
        <taxon>Clariidae</taxon>
        <taxon>Clarias</taxon>
    </lineage>
</organism>
<proteinExistence type="predicted"/>
<reference evidence="2" key="1">
    <citation type="submission" date="2020-07" db="EMBL/GenBank/DDBJ databases">
        <title>Clarias magur genome sequencing, assembly and annotation.</title>
        <authorList>
            <person name="Kushwaha B."/>
            <person name="Kumar R."/>
            <person name="Das P."/>
            <person name="Joshi C.G."/>
            <person name="Kumar D."/>
            <person name="Nagpure N.S."/>
            <person name="Pandey M."/>
            <person name="Agarwal S."/>
            <person name="Srivastava S."/>
            <person name="Singh M."/>
            <person name="Sahoo L."/>
            <person name="Jayasankar P."/>
            <person name="Meher P.K."/>
            <person name="Koringa P.G."/>
            <person name="Iquebal M.A."/>
            <person name="Das S.P."/>
            <person name="Bit A."/>
            <person name="Patnaik S."/>
            <person name="Patel N."/>
            <person name="Shah T.M."/>
            <person name="Hinsu A."/>
            <person name="Jena J.K."/>
        </authorList>
    </citation>
    <scope>NUCLEOTIDE SEQUENCE</scope>
    <source>
        <strain evidence="2">CIFAMagur01</strain>
        <tissue evidence="2">Testis</tissue>
    </source>
</reference>
<feature type="region of interest" description="Disordered" evidence="1">
    <location>
        <begin position="1"/>
        <end position="62"/>
    </location>
</feature>
<evidence type="ECO:0000313" key="2">
    <source>
        <dbReference type="EMBL" id="KAF5897712.1"/>
    </source>
</evidence>